<dbReference type="EMBL" id="CP104070">
    <property type="protein sequence ID" value="WAH45029.1"/>
    <property type="molecule type" value="Genomic_DNA"/>
</dbReference>
<dbReference type="Proteomes" id="UP001164761">
    <property type="component" value="Plasmid unnamed3"/>
</dbReference>
<dbReference type="PANTHER" id="PTHR19446">
    <property type="entry name" value="REVERSE TRANSCRIPTASES"/>
    <property type="match status" value="1"/>
</dbReference>
<accession>A0ABY6ZSI3</accession>
<proteinExistence type="predicted"/>
<evidence type="ECO:0000313" key="2">
    <source>
        <dbReference type="Proteomes" id="UP001164761"/>
    </source>
</evidence>
<organism evidence="1 2">
    <name type="scientific">Alicyclobacillus fastidiosus</name>
    <dbReference type="NCBI Taxonomy" id="392011"/>
    <lineage>
        <taxon>Bacteria</taxon>
        <taxon>Bacillati</taxon>
        <taxon>Bacillota</taxon>
        <taxon>Bacilli</taxon>
        <taxon>Bacillales</taxon>
        <taxon>Alicyclobacillaceae</taxon>
        <taxon>Alicyclobacillus</taxon>
    </lineage>
</organism>
<protein>
    <submittedName>
        <fullName evidence="1">Uncharacterized protein</fullName>
    </submittedName>
</protein>
<evidence type="ECO:0000313" key="1">
    <source>
        <dbReference type="EMBL" id="WAH45029.1"/>
    </source>
</evidence>
<keyword evidence="2" id="KW-1185">Reference proteome</keyword>
<name>A0ABY6ZSI3_9BACL</name>
<sequence>MKCIKDENQNVLVNEGAIKERWKEYFTKLFNDNGDTRVRLGHLSNSEGNVSYTFYRRISPNEIRQALKKMKNHKAVGPDNIPIEAWKCMGEEGISWLTKFFNAILK</sequence>
<dbReference type="RefSeq" id="WP_268008899.1">
    <property type="nucleotide sequence ID" value="NZ_CP104070.1"/>
</dbReference>
<gene>
    <name evidence="1" type="ORF">NZD89_29225</name>
</gene>
<reference evidence="1" key="1">
    <citation type="submission" date="2022-08" db="EMBL/GenBank/DDBJ databases">
        <title>Alicyclobacillus fastidiosus DSM 17978, complete genome.</title>
        <authorList>
            <person name="Wang Q."/>
            <person name="Cai R."/>
            <person name="Wang Z."/>
        </authorList>
    </citation>
    <scope>NUCLEOTIDE SEQUENCE</scope>
    <source>
        <strain evidence="1">DSM 17978</strain>
        <plasmid evidence="1">unnamed3</plasmid>
    </source>
</reference>
<keyword evidence="1" id="KW-0614">Plasmid</keyword>
<geneLocation type="plasmid" evidence="1 2">
    <name>unnamed3</name>
</geneLocation>